<gene>
    <name evidence="1" type="ORF">SUGI_1483410</name>
    <name evidence="2" type="ORF">SUGI_1483910</name>
</gene>
<dbReference type="EMBL" id="BSEH01000597">
    <property type="protein sequence ID" value="GLJ58906.1"/>
    <property type="molecule type" value="Genomic_DNA"/>
</dbReference>
<keyword evidence="3" id="KW-1185">Reference proteome</keyword>
<dbReference type="InterPro" id="IPR001611">
    <property type="entry name" value="Leu-rich_rpt"/>
</dbReference>
<dbReference type="AlphaFoldDB" id="A0AAD3NT27"/>
<evidence type="ECO:0000313" key="1">
    <source>
        <dbReference type="EMBL" id="GLJ58901.1"/>
    </source>
</evidence>
<dbReference type="InterPro" id="IPR032675">
    <property type="entry name" value="LRR_dom_sf"/>
</dbReference>
<comment type="caution">
    <text evidence="2">The sequence shown here is derived from an EMBL/GenBank/DDBJ whole genome shotgun (WGS) entry which is preliminary data.</text>
</comment>
<dbReference type="PANTHER" id="PTHR47186">
    <property type="entry name" value="LEUCINE-RICH REPEAT-CONTAINING PROTEIN 57"/>
    <property type="match status" value="1"/>
</dbReference>
<evidence type="ECO:0000313" key="2">
    <source>
        <dbReference type="EMBL" id="GLJ58906.1"/>
    </source>
</evidence>
<dbReference type="Proteomes" id="UP001234787">
    <property type="component" value="Unassembled WGS sequence"/>
</dbReference>
<dbReference type="PANTHER" id="PTHR47186:SF3">
    <property type="entry name" value="OS09G0267800 PROTEIN"/>
    <property type="match status" value="1"/>
</dbReference>
<name>A0AAD3NT27_CRYJA</name>
<evidence type="ECO:0000313" key="3">
    <source>
        <dbReference type="Proteomes" id="UP001234787"/>
    </source>
</evidence>
<accession>A0AAD3NT27</accession>
<reference evidence="2" key="1">
    <citation type="submission" date="2022-12" db="EMBL/GenBank/DDBJ databases">
        <title>Chromosome-Level Genome Assembly of Japanese Cedar (Cryptomeriajaponica D. Don).</title>
        <authorList>
            <person name="Fujino T."/>
            <person name="Yamaguchi K."/>
            <person name="Yokoyama T."/>
            <person name="Hamanaka T."/>
            <person name="Harazono Y."/>
            <person name="Kamada H."/>
            <person name="Kobayashi W."/>
            <person name="Ujino-Ihara T."/>
            <person name="Uchiyama K."/>
            <person name="Matsumoto A."/>
            <person name="Izuno A."/>
            <person name="Tsumura Y."/>
            <person name="Toyoda A."/>
            <person name="Shigenobu S."/>
            <person name="Moriguchi Y."/>
            <person name="Ueno S."/>
            <person name="Kasahara M."/>
        </authorList>
    </citation>
    <scope>NUCLEOTIDE SEQUENCE</scope>
</reference>
<dbReference type="Pfam" id="PF00560">
    <property type="entry name" value="LRR_1"/>
    <property type="match status" value="1"/>
</dbReference>
<sequence length="270" mass="31058">MDEIHWHEMNFPKVEVLVLIFNSSEYFLPPFLKSMKIFKILMVFNYAPKRAALKGLDALSYLTELKVVHLERLLYIPIQIHNKELQKLEKLSLSLCEGFGNTLNFSNTNLRVFNLDHCSDLEIFPSSICHIPYAQIWSITNCHLVQNLPYNLGNLVNLRVLSLSALPILKELPASIGNLEQLDYLDISLCDGLRQLPEEIGQLKKLSELDMRECSHLTRLPKSIFGLSSLKHVICDEKIGKQYLQVKSISIPILEVEILETHFSLDWLDD</sequence>
<dbReference type="EMBL" id="BSEH01000592">
    <property type="protein sequence ID" value="GLJ58901.1"/>
    <property type="molecule type" value="Genomic_DNA"/>
</dbReference>
<organism evidence="2 3">
    <name type="scientific">Cryptomeria japonica</name>
    <name type="common">Japanese cedar</name>
    <name type="synonym">Cupressus japonica</name>
    <dbReference type="NCBI Taxonomy" id="3369"/>
    <lineage>
        <taxon>Eukaryota</taxon>
        <taxon>Viridiplantae</taxon>
        <taxon>Streptophyta</taxon>
        <taxon>Embryophyta</taxon>
        <taxon>Tracheophyta</taxon>
        <taxon>Spermatophyta</taxon>
        <taxon>Pinopsida</taxon>
        <taxon>Pinidae</taxon>
        <taxon>Conifers II</taxon>
        <taxon>Cupressales</taxon>
        <taxon>Cupressaceae</taxon>
        <taxon>Cryptomeria</taxon>
    </lineage>
</organism>
<dbReference type="Gene3D" id="3.80.10.10">
    <property type="entry name" value="Ribonuclease Inhibitor"/>
    <property type="match status" value="1"/>
</dbReference>
<proteinExistence type="predicted"/>
<protein>
    <submittedName>
        <fullName evidence="2">Uncharacterized protein</fullName>
    </submittedName>
</protein>
<dbReference type="SUPFAM" id="SSF52058">
    <property type="entry name" value="L domain-like"/>
    <property type="match status" value="1"/>
</dbReference>